<feature type="domain" description="PAC" evidence="10">
    <location>
        <begin position="150"/>
        <end position="202"/>
    </location>
</feature>
<feature type="domain" description="PAS" evidence="9">
    <location>
        <begin position="95"/>
        <end position="147"/>
    </location>
</feature>
<dbReference type="PRINTS" id="PR00344">
    <property type="entry name" value="BCTRLSENSOR"/>
</dbReference>
<keyword evidence="3" id="KW-0597">Phosphoprotein</keyword>
<accession>A0A128A5A4</accession>
<evidence type="ECO:0000256" key="3">
    <source>
        <dbReference type="ARBA" id="ARBA00022553"/>
    </source>
</evidence>
<sequence>MNNFGPIGGLMIGIFGLLIAVYGLDVHEPFSSQVFFLGVVCAASGGIIVWLGNRKQNNSVLTQKYAVESKRTESKTDPIKYKNIYEESPVLQRTVNTNGIILECNQAYVKNFGYSKEDVLGKSLFDHTAEKSIDNMHKTFETWKKSGRVENIEIWFKRKDGTVFPGLISANNIYDDKGKLIGSNTAIRDISEIYQAHSVLGDHERQRIQLDELKKMDATKEEFYMMVAKECQIPIEPIKKYAKTLSGTSLGSLTAKQSEAVNEIYDNAARLEQLMRDIIDVQKLNSNTMEFKKEKFNVDSFMNEVIESCMPMMGEKKIEFVNSTSTKKPITSDKIRLNDVFYNLIQNAVDFVPTTGGKIEINAKEEGDSILFHVKDNGIGILEKRKDSVFKKFYQVDISFKRKYGGSGFGLVICKGIIENLGGKIWFESKEGEGTTFYFSVPK</sequence>
<dbReference type="SUPFAM" id="SSF47384">
    <property type="entry name" value="Homodimeric domain of signal transducing histidine kinase"/>
    <property type="match status" value="1"/>
</dbReference>
<evidence type="ECO:0000256" key="4">
    <source>
        <dbReference type="ARBA" id="ARBA00022679"/>
    </source>
</evidence>
<evidence type="ECO:0000313" key="11">
    <source>
        <dbReference type="EMBL" id="CUR52535.1"/>
    </source>
</evidence>
<dbReference type="InterPro" id="IPR036097">
    <property type="entry name" value="HisK_dim/P_sf"/>
</dbReference>
<name>A0A128A5A4_9ARCH</name>
<evidence type="ECO:0000313" key="12">
    <source>
        <dbReference type="Proteomes" id="UP000196239"/>
    </source>
</evidence>
<feature type="domain" description="Histidine kinase" evidence="8">
    <location>
        <begin position="226"/>
        <end position="443"/>
    </location>
</feature>
<dbReference type="InterPro" id="IPR050736">
    <property type="entry name" value="Sensor_HK_Regulatory"/>
</dbReference>
<dbReference type="InterPro" id="IPR000700">
    <property type="entry name" value="PAS-assoc_C"/>
</dbReference>
<dbReference type="Pfam" id="PF13426">
    <property type="entry name" value="PAS_9"/>
    <property type="match status" value="1"/>
</dbReference>
<keyword evidence="12" id="KW-1185">Reference proteome</keyword>
<dbReference type="GO" id="GO:0000155">
    <property type="term" value="F:phosphorelay sensor kinase activity"/>
    <property type="evidence" value="ECO:0007669"/>
    <property type="project" value="InterPro"/>
</dbReference>
<evidence type="ECO:0000256" key="5">
    <source>
        <dbReference type="ARBA" id="ARBA00022777"/>
    </source>
</evidence>
<dbReference type="Proteomes" id="UP000196239">
    <property type="component" value="Chromosome 1"/>
</dbReference>
<dbReference type="AlphaFoldDB" id="A0A128A5A4"/>
<comment type="catalytic activity">
    <reaction evidence="1">
        <text>ATP + protein L-histidine = ADP + protein N-phospho-L-histidine.</text>
        <dbReference type="EC" id="2.7.13.3"/>
    </reaction>
</comment>
<organism evidence="11 12">
    <name type="scientific">Nitrosotalea devaniterrae</name>
    <dbReference type="NCBI Taxonomy" id="1078905"/>
    <lineage>
        <taxon>Archaea</taxon>
        <taxon>Nitrososphaerota</taxon>
        <taxon>Nitrososphaeria</taxon>
        <taxon>Nitrosotaleales</taxon>
        <taxon>Nitrosotaleaceae</taxon>
        <taxon>Nitrosotalea</taxon>
    </lineage>
</organism>
<dbReference type="InterPro" id="IPR000014">
    <property type="entry name" value="PAS"/>
</dbReference>
<dbReference type="NCBIfam" id="TIGR00229">
    <property type="entry name" value="sensory_box"/>
    <property type="match status" value="1"/>
</dbReference>
<dbReference type="KEGG" id="ndv:NDEV_1773"/>
<dbReference type="PANTHER" id="PTHR43711">
    <property type="entry name" value="TWO-COMPONENT HISTIDINE KINASE"/>
    <property type="match status" value="1"/>
</dbReference>
<dbReference type="Gene3D" id="3.30.565.10">
    <property type="entry name" value="Histidine kinase-like ATPase, C-terminal domain"/>
    <property type="match status" value="1"/>
</dbReference>
<dbReference type="InterPro" id="IPR004358">
    <property type="entry name" value="Sig_transdc_His_kin-like_C"/>
</dbReference>
<feature type="transmembrane region" description="Helical" evidence="7">
    <location>
        <begin position="7"/>
        <end position="24"/>
    </location>
</feature>
<dbReference type="SMART" id="SM00091">
    <property type="entry name" value="PAS"/>
    <property type="match status" value="1"/>
</dbReference>
<reference evidence="12" key="1">
    <citation type="submission" date="2015-10" db="EMBL/GenBank/DDBJ databases">
        <authorList>
            <person name="Lehtovirta-Morley L.E."/>
            <person name="Vieille C."/>
        </authorList>
    </citation>
    <scope>NUCLEOTIDE SEQUENCE [LARGE SCALE GENOMIC DNA]</scope>
</reference>
<gene>
    <name evidence="11" type="ORF">NDEV_1773</name>
</gene>
<feature type="transmembrane region" description="Helical" evidence="7">
    <location>
        <begin position="30"/>
        <end position="51"/>
    </location>
</feature>
<evidence type="ECO:0000259" key="10">
    <source>
        <dbReference type="PROSITE" id="PS50113"/>
    </source>
</evidence>
<keyword evidence="7" id="KW-1133">Transmembrane helix</keyword>
<dbReference type="InterPro" id="IPR005467">
    <property type="entry name" value="His_kinase_dom"/>
</dbReference>
<keyword evidence="5 11" id="KW-0418">Kinase</keyword>
<dbReference type="SMART" id="SM00387">
    <property type="entry name" value="HATPase_c"/>
    <property type="match status" value="1"/>
</dbReference>
<evidence type="ECO:0000259" key="8">
    <source>
        <dbReference type="PROSITE" id="PS50109"/>
    </source>
</evidence>
<dbReference type="PROSITE" id="PS50113">
    <property type="entry name" value="PAC"/>
    <property type="match status" value="1"/>
</dbReference>
<dbReference type="PROSITE" id="PS50109">
    <property type="entry name" value="HIS_KIN"/>
    <property type="match status" value="1"/>
</dbReference>
<dbReference type="InterPro" id="IPR035965">
    <property type="entry name" value="PAS-like_dom_sf"/>
</dbReference>
<dbReference type="FunFam" id="3.30.565.10:FF:000006">
    <property type="entry name" value="Sensor histidine kinase WalK"/>
    <property type="match status" value="1"/>
</dbReference>
<evidence type="ECO:0000256" key="6">
    <source>
        <dbReference type="ARBA" id="ARBA00023012"/>
    </source>
</evidence>
<dbReference type="PROSITE" id="PS50112">
    <property type="entry name" value="PAS"/>
    <property type="match status" value="1"/>
</dbReference>
<dbReference type="PANTHER" id="PTHR43711:SF26">
    <property type="entry name" value="SENSOR HISTIDINE KINASE RCSC"/>
    <property type="match status" value="1"/>
</dbReference>
<dbReference type="CDD" id="cd00130">
    <property type="entry name" value="PAS"/>
    <property type="match status" value="1"/>
</dbReference>
<dbReference type="EMBL" id="LN890280">
    <property type="protein sequence ID" value="CUR52535.1"/>
    <property type="molecule type" value="Genomic_DNA"/>
</dbReference>
<dbReference type="SUPFAM" id="SSF55785">
    <property type="entry name" value="PYP-like sensor domain (PAS domain)"/>
    <property type="match status" value="1"/>
</dbReference>
<keyword evidence="6" id="KW-0902">Two-component regulatory system</keyword>
<evidence type="ECO:0000256" key="1">
    <source>
        <dbReference type="ARBA" id="ARBA00000085"/>
    </source>
</evidence>
<proteinExistence type="predicted"/>
<dbReference type="InterPro" id="IPR003594">
    <property type="entry name" value="HATPase_dom"/>
</dbReference>
<keyword evidence="7" id="KW-0472">Membrane</keyword>
<dbReference type="Gene3D" id="1.10.287.130">
    <property type="match status" value="1"/>
</dbReference>
<dbReference type="Gene3D" id="3.30.450.20">
    <property type="entry name" value="PAS domain"/>
    <property type="match status" value="1"/>
</dbReference>
<protein>
    <recommendedName>
        <fullName evidence="2">histidine kinase</fullName>
        <ecNumber evidence="2">2.7.13.3</ecNumber>
    </recommendedName>
</protein>
<evidence type="ECO:0000256" key="7">
    <source>
        <dbReference type="SAM" id="Phobius"/>
    </source>
</evidence>
<keyword evidence="7" id="KW-0812">Transmembrane</keyword>
<dbReference type="InterPro" id="IPR036890">
    <property type="entry name" value="HATPase_C_sf"/>
</dbReference>
<dbReference type="SUPFAM" id="SSF55874">
    <property type="entry name" value="ATPase domain of HSP90 chaperone/DNA topoisomerase II/histidine kinase"/>
    <property type="match status" value="1"/>
</dbReference>
<keyword evidence="4 11" id="KW-0808">Transferase</keyword>
<dbReference type="Pfam" id="PF02518">
    <property type="entry name" value="HATPase_c"/>
    <property type="match status" value="1"/>
</dbReference>
<evidence type="ECO:0000259" key="9">
    <source>
        <dbReference type="PROSITE" id="PS50112"/>
    </source>
</evidence>
<evidence type="ECO:0000256" key="2">
    <source>
        <dbReference type="ARBA" id="ARBA00012438"/>
    </source>
</evidence>
<dbReference type="EC" id="2.7.13.3" evidence="2"/>